<accession>A0AAV7PP40</accession>
<comment type="caution">
    <text evidence="2">The sequence shown here is derived from an EMBL/GenBank/DDBJ whole genome shotgun (WGS) entry which is preliminary data.</text>
</comment>
<protein>
    <submittedName>
        <fullName evidence="2">Uncharacterized protein</fullName>
    </submittedName>
</protein>
<evidence type="ECO:0000313" key="3">
    <source>
        <dbReference type="Proteomes" id="UP001066276"/>
    </source>
</evidence>
<organism evidence="2 3">
    <name type="scientific">Pleurodeles waltl</name>
    <name type="common">Iberian ribbed newt</name>
    <dbReference type="NCBI Taxonomy" id="8319"/>
    <lineage>
        <taxon>Eukaryota</taxon>
        <taxon>Metazoa</taxon>
        <taxon>Chordata</taxon>
        <taxon>Craniata</taxon>
        <taxon>Vertebrata</taxon>
        <taxon>Euteleostomi</taxon>
        <taxon>Amphibia</taxon>
        <taxon>Batrachia</taxon>
        <taxon>Caudata</taxon>
        <taxon>Salamandroidea</taxon>
        <taxon>Salamandridae</taxon>
        <taxon>Pleurodelinae</taxon>
        <taxon>Pleurodeles</taxon>
    </lineage>
</organism>
<sequence>MLDPAEPRAGGAPQSAHHRAALRQACPGALCFSPLLLLGGAPPAPPRGAPALTSAVQLPVLHRSRWRQALGSPRSAAAPACPLVRQSSCSAPRRPSPALRTASLSQRLSRQSLRPQHRRGPGLLAAAPGSSAKTLMVPLSLGAAPNYSRPGAPLCCCPGTLIRGPAAASHQAEPRSLHPTPQRSSACGFSQLPQRLRLAPSFPATTGLSWTPSGAM</sequence>
<keyword evidence="3" id="KW-1185">Reference proteome</keyword>
<proteinExistence type="predicted"/>
<evidence type="ECO:0000313" key="2">
    <source>
        <dbReference type="EMBL" id="KAJ1128815.1"/>
    </source>
</evidence>
<feature type="compositionally biased region" description="Low complexity" evidence="1">
    <location>
        <begin position="87"/>
        <end position="114"/>
    </location>
</feature>
<dbReference type="Proteomes" id="UP001066276">
    <property type="component" value="Chromosome 7"/>
</dbReference>
<reference evidence="2" key="1">
    <citation type="journal article" date="2022" name="bioRxiv">
        <title>Sequencing and chromosome-scale assembly of the giantPleurodeles waltlgenome.</title>
        <authorList>
            <person name="Brown T."/>
            <person name="Elewa A."/>
            <person name="Iarovenko S."/>
            <person name="Subramanian E."/>
            <person name="Araus A.J."/>
            <person name="Petzold A."/>
            <person name="Susuki M."/>
            <person name="Suzuki K.-i.T."/>
            <person name="Hayashi T."/>
            <person name="Toyoda A."/>
            <person name="Oliveira C."/>
            <person name="Osipova E."/>
            <person name="Leigh N.D."/>
            <person name="Simon A."/>
            <person name="Yun M.H."/>
        </authorList>
    </citation>
    <scope>NUCLEOTIDE SEQUENCE</scope>
    <source>
        <strain evidence="2">20211129_DDA</strain>
        <tissue evidence="2">Liver</tissue>
    </source>
</reference>
<gene>
    <name evidence="2" type="ORF">NDU88_007189</name>
</gene>
<dbReference type="EMBL" id="JANPWB010000011">
    <property type="protein sequence ID" value="KAJ1128815.1"/>
    <property type="molecule type" value="Genomic_DNA"/>
</dbReference>
<feature type="region of interest" description="Disordered" evidence="1">
    <location>
        <begin position="86"/>
        <end position="127"/>
    </location>
</feature>
<dbReference type="AlphaFoldDB" id="A0AAV7PP40"/>
<feature type="region of interest" description="Disordered" evidence="1">
    <location>
        <begin position="167"/>
        <end position="186"/>
    </location>
</feature>
<evidence type="ECO:0000256" key="1">
    <source>
        <dbReference type="SAM" id="MobiDB-lite"/>
    </source>
</evidence>
<name>A0AAV7PP40_PLEWA</name>